<keyword evidence="2" id="KW-1185">Reference proteome</keyword>
<dbReference type="OrthoDB" id="7223544at2"/>
<dbReference type="RefSeq" id="WP_130153737.1">
    <property type="nucleotide sequence ID" value="NZ_SCFB01000004.1"/>
</dbReference>
<evidence type="ECO:0000313" key="1">
    <source>
        <dbReference type="EMBL" id="RZI46641.1"/>
    </source>
</evidence>
<gene>
    <name evidence="1" type="ORF">EQU50_03385</name>
</gene>
<comment type="caution">
    <text evidence="1">The sequence shown here is derived from an EMBL/GenBank/DDBJ whole genome shotgun (WGS) entry which is preliminary data.</text>
</comment>
<name>A0A4Q7DI47_9PROT</name>
<dbReference type="AlphaFoldDB" id="A0A4Q7DI47"/>
<evidence type="ECO:0000313" key="2">
    <source>
        <dbReference type="Proteomes" id="UP000293550"/>
    </source>
</evidence>
<organism evidence="1 2">
    <name type="scientific">Candidatus Finniella inopinata</name>
    <dbReference type="NCBI Taxonomy" id="1696036"/>
    <lineage>
        <taxon>Bacteria</taxon>
        <taxon>Pseudomonadati</taxon>
        <taxon>Pseudomonadota</taxon>
        <taxon>Alphaproteobacteria</taxon>
        <taxon>Holosporales</taxon>
        <taxon>Candidatus Paracaedibacteraceae</taxon>
        <taxon>Candidatus Finniella</taxon>
    </lineage>
</organism>
<dbReference type="EMBL" id="SCFB01000004">
    <property type="protein sequence ID" value="RZI46641.1"/>
    <property type="molecule type" value="Genomic_DNA"/>
</dbReference>
<reference evidence="1 2" key="1">
    <citation type="submission" date="2018-10" db="EMBL/GenBank/DDBJ databases">
        <title>An updated phylogeny of the Alphaproteobacteria reveals that the parasitic Rickettsiales and Holosporales have independent origins.</title>
        <authorList>
            <person name="Munoz-Gomez S.A."/>
            <person name="Hess S."/>
            <person name="Burger G."/>
            <person name="Lang B.F."/>
            <person name="Susko E."/>
            <person name="Slamovits C.H."/>
            <person name="Roger A.J."/>
        </authorList>
    </citation>
    <scope>NUCLEOTIDE SEQUENCE [LARGE SCALE GENOMIC DNA]</scope>
    <source>
        <strain evidence="1">HOLO01</strain>
    </source>
</reference>
<dbReference type="Proteomes" id="UP000293550">
    <property type="component" value="Unassembled WGS sequence"/>
</dbReference>
<accession>A0A4Q7DI47</accession>
<proteinExistence type="predicted"/>
<sequence>MLQEGNYTVLEFYPPTEGMNRLIAPEALPQGFASSLENILPTPLGSATVRYGTRRLQGMTLDADASILEAFPFSMPNGDKQAVLYVQTFVHDATAQNFAVLNPQSFRFDTTNAVAFQTDTPVKIEYTHRGDTTLYSSIVNKTVTGQTVTITVETNSFPFPVDGVTLHRVSFAQGCLYVYDFQTATLRPVLKTGLSAGCVPRSVTFLNKLLICNGVDRVLIWDGDTLSEMMEFVKEEATQITRLDDRRFSFSCTDSFEASHYVADRIIQLRINGSTRRRTVVNAVRAGNTVTVTVSMNIPAFVADHTEILYQDWPPAFSFLSVAHNRLWALGPGAVGLKYRNPDQALRVHFSYQSNTLNGWFNPTTKTVPSINLAEGHGSPDNLEAIAFVNGLMVFMGRHKTQVWTGSEPLGGSIDPTKPKFEFSSLLPIGIVHGNLVVDMANDLYFVSQNGLLSFSTLNIARQFAATSSDSVDPLVRQYVSSTTTSNQAYRACRSFKYQSGAFCGFKIGLNKVLVSLYSANLYAWTLFSGDFAKAQTFLSDLDNTLYLLIDNQLYQYADSTDSIPVYGDNNGKDLISFLWTPPVINFPGKRYANKRYEIACDYPSSFVLKDQNTVCLMIAGDLRKTFQLQDDYKLQFKGDSVGETPFVNPADVGSNPNDPNEDALGFRFDEPYGFVKGRLKFLSSSFSLTLTGSTLSGPLVFKKIRLFGIVERSS</sequence>
<protein>
    <submittedName>
        <fullName evidence="1">Uncharacterized protein</fullName>
    </submittedName>
</protein>